<dbReference type="CDD" id="cd00090">
    <property type="entry name" value="HTH_ARSR"/>
    <property type="match status" value="1"/>
</dbReference>
<dbReference type="Gene3D" id="3.30.70.920">
    <property type="match status" value="1"/>
</dbReference>
<keyword evidence="6" id="KW-1185">Reference proteome</keyword>
<dbReference type="Gene3D" id="1.10.10.10">
    <property type="entry name" value="Winged helix-like DNA-binding domain superfamily/Winged helix DNA-binding domain"/>
    <property type="match status" value="1"/>
</dbReference>
<dbReference type="InterPro" id="IPR019888">
    <property type="entry name" value="Tscrpt_reg_AsnC-like"/>
</dbReference>
<organism evidence="5 6">
    <name type="scientific">Pelagibacterium flavum</name>
    <dbReference type="NCBI Taxonomy" id="2984530"/>
    <lineage>
        <taxon>Bacteria</taxon>
        <taxon>Pseudomonadati</taxon>
        <taxon>Pseudomonadota</taxon>
        <taxon>Alphaproteobacteria</taxon>
        <taxon>Hyphomicrobiales</taxon>
        <taxon>Devosiaceae</taxon>
        <taxon>Pelagibacterium</taxon>
    </lineage>
</organism>
<evidence type="ECO:0000259" key="4">
    <source>
        <dbReference type="PROSITE" id="PS50956"/>
    </source>
</evidence>
<name>A0ABY6IJP7_9HYPH</name>
<dbReference type="InterPro" id="IPR011008">
    <property type="entry name" value="Dimeric_a/b-barrel"/>
</dbReference>
<evidence type="ECO:0000256" key="1">
    <source>
        <dbReference type="ARBA" id="ARBA00023015"/>
    </source>
</evidence>
<dbReference type="InterPro" id="IPR000485">
    <property type="entry name" value="AsnC-type_HTH_dom"/>
</dbReference>
<dbReference type="Pfam" id="PF13412">
    <property type="entry name" value="HTH_24"/>
    <property type="match status" value="1"/>
</dbReference>
<dbReference type="SMART" id="SM00344">
    <property type="entry name" value="HTH_ASNC"/>
    <property type="match status" value="1"/>
</dbReference>
<dbReference type="RefSeq" id="WP_264224480.1">
    <property type="nucleotide sequence ID" value="NZ_CP107716.1"/>
</dbReference>
<dbReference type="InterPro" id="IPR011991">
    <property type="entry name" value="ArsR-like_HTH"/>
</dbReference>
<dbReference type="PRINTS" id="PR00033">
    <property type="entry name" value="HTHASNC"/>
</dbReference>
<dbReference type="InterPro" id="IPR019887">
    <property type="entry name" value="Tscrpt_reg_AsnC/Lrp_C"/>
</dbReference>
<dbReference type="Proteomes" id="UP001163882">
    <property type="component" value="Chromosome"/>
</dbReference>
<dbReference type="InterPro" id="IPR036388">
    <property type="entry name" value="WH-like_DNA-bd_sf"/>
</dbReference>
<gene>
    <name evidence="5" type="ORF">OF122_12030</name>
</gene>
<accession>A0ABY6IJP7</accession>
<dbReference type="PROSITE" id="PS00519">
    <property type="entry name" value="HTH_ASNC_1"/>
    <property type="match status" value="1"/>
</dbReference>
<dbReference type="PANTHER" id="PTHR30154:SF17">
    <property type="entry name" value="DNA-BINDING TRANSCRIPTIONAL ACTIVATOR DECR"/>
    <property type="match status" value="1"/>
</dbReference>
<dbReference type="EMBL" id="CP107716">
    <property type="protein sequence ID" value="UYQ70793.1"/>
    <property type="molecule type" value="Genomic_DNA"/>
</dbReference>
<dbReference type="PROSITE" id="PS50956">
    <property type="entry name" value="HTH_ASNC_2"/>
    <property type="match status" value="1"/>
</dbReference>
<reference evidence="5" key="1">
    <citation type="submission" date="2022-10" db="EMBL/GenBank/DDBJ databases">
        <title>YIM 151497 complete genome.</title>
        <authorList>
            <person name="Chen X."/>
        </authorList>
    </citation>
    <scope>NUCLEOTIDE SEQUENCE</scope>
    <source>
        <strain evidence="5">YIM 151497</strain>
    </source>
</reference>
<feature type="domain" description="HTH asnC-type" evidence="4">
    <location>
        <begin position="1"/>
        <end position="62"/>
    </location>
</feature>
<sequence>MDEMDRKILAVVQNDSSLSVADMAEKVGLSHTPFWRRLKRLEKDGVIKERVSILDQHKLGLDITVFAHIRLKQHDEETLEAFEREVADYPEVVECYSMSGETDYVVRALVASIEEYERLLKRKLLHLPGVVAINSHFALKCIKLTTKLPIAAETAR</sequence>
<evidence type="ECO:0000313" key="6">
    <source>
        <dbReference type="Proteomes" id="UP001163882"/>
    </source>
</evidence>
<keyword evidence="3" id="KW-0804">Transcription</keyword>
<protein>
    <submittedName>
        <fullName evidence="5">Lrp/AsnC family transcriptional regulator</fullName>
    </submittedName>
</protein>
<evidence type="ECO:0000313" key="5">
    <source>
        <dbReference type="EMBL" id="UYQ70793.1"/>
    </source>
</evidence>
<dbReference type="PANTHER" id="PTHR30154">
    <property type="entry name" value="LEUCINE-RESPONSIVE REGULATORY PROTEIN"/>
    <property type="match status" value="1"/>
</dbReference>
<proteinExistence type="predicted"/>
<dbReference type="InterPro" id="IPR036390">
    <property type="entry name" value="WH_DNA-bd_sf"/>
</dbReference>
<dbReference type="SUPFAM" id="SSF46785">
    <property type="entry name" value="Winged helix' DNA-binding domain"/>
    <property type="match status" value="1"/>
</dbReference>
<keyword evidence="1" id="KW-0805">Transcription regulation</keyword>
<dbReference type="InterPro" id="IPR019885">
    <property type="entry name" value="Tscrpt_reg_HTH_AsnC-type_CS"/>
</dbReference>
<dbReference type="SUPFAM" id="SSF54909">
    <property type="entry name" value="Dimeric alpha+beta barrel"/>
    <property type="match status" value="1"/>
</dbReference>
<evidence type="ECO:0000256" key="3">
    <source>
        <dbReference type="ARBA" id="ARBA00023163"/>
    </source>
</evidence>
<evidence type="ECO:0000256" key="2">
    <source>
        <dbReference type="ARBA" id="ARBA00023125"/>
    </source>
</evidence>
<keyword evidence="2" id="KW-0238">DNA-binding</keyword>
<dbReference type="Pfam" id="PF01037">
    <property type="entry name" value="AsnC_trans_reg"/>
    <property type="match status" value="1"/>
</dbReference>